<evidence type="ECO:0000313" key="1">
    <source>
        <dbReference type="EMBL" id="KOX81331.1"/>
    </source>
</evidence>
<reference evidence="1 2" key="1">
    <citation type="submission" date="2015-07" db="EMBL/GenBank/DDBJ databases">
        <title>The genome of Melipona quadrifasciata.</title>
        <authorList>
            <person name="Pan H."/>
            <person name="Kapheim K."/>
        </authorList>
    </citation>
    <scope>NUCLEOTIDE SEQUENCE [LARGE SCALE GENOMIC DNA]</scope>
    <source>
        <strain evidence="1">0111107301</strain>
        <tissue evidence="1">Whole body</tissue>
    </source>
</reference>
<protein>
    <submittedName>
        <fullName evidence="1">Uncharacterized protein</fullName>
    </submittedName>
</protein>
<keyword evidence="2" id="KW-1185">Reference proteome</keyword>
<accession>A0A0N0BL01</accession>
<proteinExistence type="predicted"/>
<evidence type="ECO:0000313" key="2">
    <source>
        <dbReference type="Proteomes" id="UP000053105"/>
    </source>
</evidence>
<sequence>MYEFLEKGNGGYVTILTSLFTDNRHIVISIGTTLATFHRVFSLISWPFRSSTNTSF</sequence>
<dbReference type="Proteomes" id="UP000053105">
    <property type="component" value="Unassembled WGS sequence"/>
</dbReference>
<organism evidence="1 2">
    <name type="scientific">Melipona quadrifasciata</name>
    <dbReference type="NCBI Taxonomy" id="166423"/>
    <lineage>
        <taxon>Eukaryota</taxon>
        <taxon>Metazoa</taxon>
        <taxon>Ecdysozoa</taxon>
        <taxon>Arthropoda</taxon>
        <taxon>Hexapoda</taxon>
        <taxon>Insecta</taxon>
        <taxon>Pterygota</taxon>
        <taxon>Neoptera</taxon>
        <taxon>Endopterygota</taxon>
        <taxon>Hymenoptera</taxon>
        <taxon>Apocrita</taxon>
        <taxon>Aculeata</taxon>
        <taxon>Apoidea</taxon>
        <taxon>Anthophila</taxon>
        <taxon>Apidae</taxon>
        <taxon>Melipona</taxon>
    </lineage>
</organism>
<gene>
    <name evidence="1" type="ORF">WN51_10663</name>
</gene>
<dbReference type="AlphaFoldDB" id="A0A0N0BL01"/>
<name>A0A0N0BL01_9HYME</name>
<dbReference type="EMBL" id="KQ435687">
    <property type="protein sequence ID" value="KOX81331.1"/>
    <property type="molecule type" value="Genomic_DNA"/>
</dbReference>